<feature type="transmembrane region" description="Helical" evidence="7">
    <location>
        <begin position="158"/>
        <end position="183"/>
    </location>
</feature>
<dbReference type="Pfam" id="PF05241">
    <property type="entry name" value="EBP"/>
    <property type="match status" value="1"/>
</dbReference>
<comment type="subcellular location">
    <subcellularLocation>
        <location evidence="1">Membrane</location>
        <topology evidence="1">Multi-pass membrane protein</topology>
    </subcellularLocation>
</comment>
<evidence type="ECO:0000313" key="10">
    <source>
        <dbReference type="Proteomes" id="UP000261500"/>
    </source>
</evidence>
<dbReference type="PANTHER" id="PTHR14207">
    <property type="entry name" value="STEROL ISOMERASE"/>
    <property type="match status" value="1"/>
</dbReference>
<feature type="domain" description="EXPERA" evidence="8">
    <location>
        <begin position="41"/>
        <end position="176"/>
    </location>
</feature>
<organism evidence="9 10">
    <name type="scientific">Poecilia latipinna</name>
    <name type="common">sailfin molly</name>
    <dbReference type="NCBI Taxonomy" id="48699"/>
    <lineage>
        <taxon>Eukaryota</taxon>
        <taxon>Metazoa</taxon>
        <taxon>Chordata</taxon>
        <taxon>Craniata</taxon>
        <taxon>Vertebrata</taxon>
        <taxon>Euteleostomi</taxon>
        <taxon>Actinopterygii</taxon>
        <taxon>Neopterygii</taxon>
        <taxon>Teleostei</taxon>
        <taxon>Neoteleostei</taxon>
        <taxon>Acanthomorphata</taxon>
        <taxon>Ovalentaria</taxon>
        <taxon>Atherinomorphae</taxon>
        <taxon>Cyprinodontiformes</taxon>
        <taxon>Poeciliidae</taxon>
        <taxon>Poeciliinae</taxon>
        <taxon>Poecilia</taxon>
    </lineage>
</organism>
<keyword evidence="3 6" id="KW-0812">Transmembrane</keyword>
<proteinExistence type="inferred from homology"/>
<feature type="transmembrane region" description="Helical" evidence="7">
    <location>
        <begin position="120"/>
        <end position="138"/>
    </location>
</feature>
<evidence type="ECO:0000256" key="3">
    <source>
        <dbReference type="ARBA" id="ARBA00022692"/>
    </source>
</evidence>
<evidence type="ECO:0000256" key="1">
    <source>
        <dbReference type="ARBA" id="ARBA00004141"/>
    </source>
</evidence>
<dbReference type="InterPro" id="IPR007905">
    <property type="entry name" value="EBP"/>
</dbReference>
<sequence length="201" mass="22828">MDSEAPPTLSLVSVLSLLGCSLQLLVAALLTHRYGGRSSKTDWWILLWLFYDVIVHLTLVGGVSSFLMHGLTWKEYGKADSRWLVSDPNIVSLEILTVVLDSLLALLLIHAVLNDKYYRHFLQITLSVCELYGGWMTFCPDWLLGSPHLDTSNPLYLWVYLVFFNGLWVLVPVLLLVQSWLCLQSLHAVKEDRASAQRKKL</sequence>
<reference evidence="9" key="1">
    <citation type="submission" date="2025-08" db="UniProtKB">
        <authorList>
            <consortium name="Ensembl"/>
        </authorList>
    </citation>
    <scope>IDENTIFICATION</scope>
</reference>
<keyword evidence="5 6" id="KW-0472">Membrane</keyword>
<dbReference type="InterPro" id="IPR033118">
    <property type="entry name" value="EXPERA"/>
</dbReference>
<feature type="transmembrane region" description="Helical" evidence="7">
    <location>
        <begin position="43"/>
        <end position="70"/>
    </location>
</feature>
<dbReference type="PANTHER" id="PTHR14207:SF1">
    <property type="entry name" value="EMOPAMIL-BINDING PROTEIN-LIKE"/>
    <property type="match status" value="1"/>
</dbReference>
<dbReference type="AlphaFoldDB" id="A0A3B3U300"/>
<feature type="transmembrane region" description="Helical" evidence="7">
    <location>
        <begin position="12"/>
        <end position="31"/>
    </location>
</feature>
<evidence type="ECO:0000256" key="7">
    <source>
        <dbReference type="SAM" id="Phobius"/>
    </source>
</evidence>
<evidence type="ECO:0000256" key="4">
    <source>
        <dbReference type="ARBA" id="ARBA00022989"/>
    </source>
</evidence>
<protein>
    <submittedName>
        <fullName evidence="9">EBP like</fullName>
    </submittedName>
</protein>
<evidence type="ECO:0000313" key="9">
    <source>
        <dbReference type="Ensembl" id="ENSPLAP00000007273.1"/>
    </source>
</evidence>
<evidence type="ECO:0000256" key="6">
    <source>
        <dbReference type="PROSITE-ProRule" id="PRU01087"/>
    </source>
</evidence>
<accession>A0A3B3U300</accession>
<comment type="similarity">
    <text evidence="2">Belongs to the EBP family.</text>
</comment>
<evidence type="ECO:0000259" key="8">
    <source>
        <dbReference type="PROSITE" id="PS51751"/>
    </source>
</evidence>
<feature type="transmembrane region" description="Helical" evidence="7">
    <location>
        <begin position="90"/>
        <end position="113"/>
    </location>
</feature>
<keyword evidence="10" id="KW-1185">Reference proteome</keyword>
<dbReference type="GO" id="GO:0016020">
    <property type="term" value="C:membrane"/>
    <property type="evidence" value="ECO:0007669"/>
    <property type="project" value="UniProtKB-SubCell"/>
</dbReference>
<dbReference type="GO" id="GO:0047750">
    <property type="term" value="F:cholestenol delta-isomerase activity"/>
    <property type="evidence" value="ECO:0007669"/>
    <property type="project" value="InterPro"/>
</dbReference>
<evidence type="ECO:0000256" key="5">
    <source>
        <dbReference type="ARBA" id="ARBA00023136"/>
    </source>
</evidence>
<dbReference type="GO" id="GO:0005783">
    <property type="term" value="C:endoplasmic reticulum"/>
    <property type="evidence" value="ECO:0007669"/>
    <property type="project" value="TreeGrafter"/>
</dbReference>
<dbReference type="GO" id="GO:0016125">
    <property type="term" value="P:sterol metabolic process"/>
    <property type="evidence" value="ECO:0007669"/>
    <property type="project" value="InterPro"/>
</dbReference>
<keyword evidence="4 6" id="KW-1133">Transmembrane helix</keyword>
<dbReference type="Ensembl" id="ENSPLAT00000004832.1">
    <property type="protein sequence ID" value="ENSPLAP00000007273.1"/>
    <property type="gene ID" value="ENSPLAG00000009594.1"/>
</dbReference>
<dbReference type="Proteomes" id="UP000261500">
    <property type="component" value="Unplaced"/>
</dbReference>
<dbReference type="GeneTree" id="ENSGT00530000063715"/>
<name>A0A3B3U300_9TELE</name>
<evidence type="ECO:0000256" key="2">
    <source>
        <dbReference type="ARBA" id="ARBA00008337"/>
    </source>
</evidence>
<reference evidence="9" key="2">
    <citation type="submission" date="2025-09" db="UniProtKB">
        <authorList>
            <consortium name="Ensembl"/>
        </authorList>
    </citation>
    <scope>IDENTIFICATION</scope>
</reference>
<dbReference type="PROSITE" id="PS51751">
    <property type="entry name" value="EXPERA"/>
    <property type="match status" value="1"/>
</dbReference>